<dbReference type="SMART" id="SM00327">
    <property type="entry name" value="VWA"/>
    <property type="match status" value="1"/>
</dbReference>
<keyword evidence="4" id="KW-1185">Reference proteome</keyword>
<comment type="caution">
    <text evidence="3">The sequence shown here is derived from an EMBL/GenBank/DDBJ whole genome shotgun (WGS) entry which is preliminary data.</text>
</comment>
<dbReference type="Pfam" id="PF00092">
    <property type="entry name" value="VWA"/>
    <property type="match status" value="1"/>
</dbReference>
<dbReference type="InterPro" id="IPR002035">
    <property type="entry name" value="VWF_A"/>
</dbReference>
<feature type="domain" description="VWFA" evidence="2">
    <location>
        <begin position="41"/>
        <end position="233"/>
    </location>
</feature>
<feature type="region of interest" description="Disordered" evidence="1">
    <location>
        <begin position="412"/>
        <end position="431"/>
    </location>
</feature>
<protein>
    <submittedName>
        <fullName evidence="3">VWA domain-containing protein</fullName>
    </submittedName>
</protein>
<dbReference type="PROSITE" id="PS50234">
    <property type="entry name" value="VWFA"/>
    <property type="match status" value="1"/>
</dbReference>
<proteinExistence type="predicted"/>
<reference evidence="4" key="1">
    <citation type="journal article" date="2024" name="Algal Res.">
        <title>Biochemical, toxicological and genomic investigation of a high-biomass producing Limnothrix strain isolated from Italian shallow drinking water reservoir.</title>
        <authorList>
            <person name="Simonazzi M."/>
            <person name="Shishido T.K."/>
            <person name="Delbaje E."/>
            <person name="Wahlsten M."/>
            <person name="Fewer D.P."/>
            <person name="Sivonen K."/>
            <person name="Pezzolesi L."/>
            <person name="Pistocchi R."/>
        </authorList>
    </citation>
    <scope>NUCLEOTIDE SEQUENCE [LARGE SCALE GENOMIC DNA]</scope>
    <source>
        <strain evidence="4">LRLZ20PSL1</strain>
    </source>
</reference>
<dbReference type="Proteomes" id="UP001604335">
    <property type="component" value="Unassembled WGS sequence"/>
</dbReference>
<dbReference type="PANTHER" id="PTHR10579">
    <property type="entry name" value="CALCIUM-ACTIVATED CHLORIDE CHANNEL REGULATOR"/>
    <property type="match status" value="1"/>
</dbReference>
<dbReference type="EMBL" id="JAZAQF010000029">
    <property type="protein sequence ID" value="MFG3817209.1"/>
    <property type="molecule type" value="Genomic_DNA"/>
</dbReference>
<accession>A0ABW7CAQ5</accession>
<evidence type="ECO:0000256" key="1">
    <source>
        <dbReference type="SAM" id="MobiDB-lite"/>
    </source>
</evidence>
<dbReference type="SUPFAM" id="SSF53300">
    <property type="entry name" value="vWA-like"/>
    <property type="match status" value="1"/>
</dbReference>
<dbReference type="RefSeq" id="WP_393011359.1">
    <property type="nucleotide sequence ID" value="NZ_JAZAQF010000029.1"/>
</dbReference>
<dbReference type="PANTHER" id="PTHR10579:SF43">
    <property type="entry name" value="ZINC FINGER (C3HC4-TYPE RING FINGER) FAMILY PROTEIN"/>
    <property type="match status" value="1"/>
</dbReference>
<sequence>MPALVQCALSDANLDAKLARNQRQLAISVAAQAGHGRVRSNLCLILDRSGSMRGRPMEMVKAAARQLVGQLALGDRLSLVAFDHEAQVILPCQEVAPEPLSILQAIEGLTAGGGTCIDEGLKLGIEELARSRKESGLLGNVNADHSGILPTAPSVSQIFLLTDGENEHGNDPRCLKMAELAASYGISVHCLGFGSHWNQDTLEQIADAGAGALCYIEQPEDAPAAFETLLARVQSVQLTNARLLLALESPVRLAELKPIAQVAPETVELTAQELPDGRLEVRLGDLMVDGPRVVLVNAYVAQLPPGDHRLVQVQVCYDDPATGQVDLLSEPISVIGRSLELFHPAPNAPVQAHIGALAKYRQTQIAETKLQTGDRQGAVTMLQAAAQTALQMGDRNAATVLQTQATKLQAGDDLSEADRKKTRIASKTTLR</sequence>
<dbReference type="InterPro" id="IPR036465">
    <property type="entry name" value="vWFA_dom_sf"/>
</dbReference>
<feature type="compositionally biased region" description="Basic residues" evidence="1">
    <location>
        <begin position="420"/>
        <end position="431"/>
    </location>
</feature>
<evidence type="ECO:0000313" key="4">
    <source>
        <dbReference type="Proteomes" id="UP001604335"/>
    </source>
</evidence>
<organism evidence="3 4">
    <name type="scientific">Limnothrix redekei LRLZ20PSL1</name>
    <dbReference type="NCBI Taxonomy" id="3112953"/>
    <lineage>
        <taxon>Bacteria</taxon>
        <taxon>Bacillati</taxon>
        <taxon>Cyanobacteriota</taxon>
        <taxon>Cyanophyceae</taxon>
        <taxon>Pseudanabaenales</taxon>
        <taxon>Pseudanabaenaceae</taxon>
        <taxon>Limnothrix</taxon>
    </lineage>
</organism>
<gene>
    <name evidence="3" type="ORF">VPK24_06130</name>
</gene>
<dbReference type="Gene3D" id="3.40.50.410">
    <property type="entry name" value="von Willebrand factor, type A domain"/>
    <property type="match status" value="1"/>
</dbReference>
<evidence type="ECO:0000259" key="2">
    <source>
        <dbReference type="PROSITE" id="PS50234"/>
    </source>
</evidence>
<dbReference type="InterPro" id="IPR051266">
    <property type="entry name" value="CLCR"/>
</dbReference>
<evidence type="ECO:0000313" key="3">
    <source>
        <dbReference type="EMBL" id="MFG3817209.1"/>
    </source>
</evidence>
<name>A0ABW7CAQ5_9CYAN</name>